<evidence type="ECO:0000313" key="2">
    <source>
        <dbReference type="Proteomes" id="UP000275846"/>
    </source>
</evidence>
<evidence type="ECO:0000313" key="3">
    <source>
        <dbReference type="WBParaSite" id="SSLN_0001953701-mRNA-1"/>
    </source>
</evidence>
<reference evidence="1 2" key="2">
    <citation type="submission" date="2018-11" db="EMBL/GenBank/DDBJ databases">
        <authorList>
            <consortium name="Pathogen Informatics"/>
        </authorList>
    </citation>
    <scope>NUCLEOTIDE SEQUENCE [LARGE SCALE GENOMIC DNA]</scope>
    <source>
        <strain evidence="1 2">NST_G2</strain>
    </source>
</reference>
<keyword evidence="2" id="KW-1185">Reference proteome</keyword>
<dbReference type="Proteomes" id="UP000275846">
    <property type="component" value="Unassembled WGS sequence"/>
</dbReference>
<evidence type="ECO:0000313" key="1">
    <source>
        <dbReference type="EMBL" id="VDM05207.1"/>
    </source>
</evidence>
<sequence>MELGAEGGVWGGLLVLWRHFCAKVARIEPSAWFCWSLLQLKAAFVTSSAYQRPLSVPRAVSVPRKQQWNADFCLPVTPTLHAFELFRSALWGLKLAA</sequence>
<organism evidence="3">
    <name type="scientific">Schistocephalus solidus</name>
    <name type="common">Tapeworm</name>
    <dbReference type="NCBI Taxonomy" id="70667"/>
    <lineage>
        <taxon>Eukaryota</taxon>
        <taxon>Metazoa</taxon>
        <taxon>Spiralia</taxon>
        <taxon>Lophotrochozoa</taxon>
        <taxon>Platyhelminthes</taxon>
        <taxon>Cestoda</taxon>
        <taxon>Eucestoda</taxon>
        <taxon>Diphyllobothriidea</taxon>
        <taxon>Diphyllobothriidae</taxon>
        <taxon>Schistocephalus</taxon>
    </lineage>
</organism>
<dbReference type="WBParaSite" id="SSLN_0001953701-mRNA-1">
    <property type="protein sequence ID" value="SSLN_0001953701-mRNA-1"/>
    <property type="gene ID" value="SSLN_0001953701"/>
</dbReference>
<dbReference type="AlphaFoldDB" id="A0A183TQS3"/>
<dbReference type="EMBL" id="UYSU01045422">
    <property type="protein sequence ID" value="VDM05207.1"/>
    <property type="molecule type" value="Genomic_DNA"/>
</dbReference>
<accession>A0A183TQS3</accession>
<reference evidence="3" key="1">
    <citation type="submission" date="2016-06" db="UniProtKB">
        <authorList>
            <consortium name="WormBaseParasite"/>
        </authorList>
    </citation>
    <scope>IDENTIFICATION</scope>
</reference>
<protein>
    <submittedName>
        <fullName evidence="3">Secreted protein</fullName>
    </submittedName>
</protein>
<gene>
    <name evidence="1" type="ORF">SSLN_LOCUS18821</name>
</gene>
<name>A0A183TQS3_SCHSO</name>
<proteinExistence type="predicted"/>